<feature type="compositionally biased region" description="Basic and acidic residues" evidence="1">
    <location>
        <begin position="68"/>
        <end position="85"/>
    </location>
</feature>
<feature type="region of interest" description="Disordered" evidence="1">
    <location>
        <begin position="67"/>
        <end position="117"/>
    </location>
</feature>
<reference evidence="2 3" key="1">
    <citation type="submission" date="2018-11" db="EMBL/GenBank/DDBJ databases">
        <authorList>
            <consortium name="Pathogen Informatics"/>
        </authorList>
    </citation>
    <scope>NUCLEOTIDE SEQUENCE [LARGE SCALE GENOMIC DNA]</scope>
</reference>
<dbReference type="Proteomes" id="UP000050761">
    <property type="component" value="Unassembled WGS sequence"/>
</dbReference>
<protein>
    <submittedName>
        <fullName evidence="4">GAGE domain-containing protein</fullName>
    </submittedName>
</protein>
<accession>A0A3P8AFM5</accession>
<proteinExistence type="predicted"/>
<accession>A0A183FF21</accession>
<gene>
    <name evidence="2" type="ORF">HPBE_LOCUS5051</name>
</gene>
<evidence type="ECO:0000313" key="4">
    <source>
        <dbReference type="WBParaSite" id="HPBE_0000505001-mRNA-1"/>
    </source>
</evidence>
<keyword evidence="3" id="KW-1185">Reference proteome</keyword>
<feature type="region of interest" description="Disordered" evidence="1">
    <location>
        <begin position="1"/>
        <end position="26"/>
    </location>
</feature>
<evidence type="ECO:0000313" key="2">
    <source>
        <dbReference type="EMBL" id="VDO63228.1"/>
    </source>
</evidence>
<evidence type="ECO:0000313" key="3">
    <source>
        <dbReference type="Proteomes" id="UP000050761"/>
    </source>
</evidence>
<dbReference type="EMBL" id="UZAH01025404">
    <property type="protein sequence ID" value="VDO63228.1"/>
    <property type="molecule type" value="Genomic_DNA"/>
</dbReference>
<organism evidence="3 4">
    <name type="scientific">Heligmosomoides polygyrus</name>
    <name type="common">Parasitic roundworm</name>
    <dbReference type="NCBI Taxonomy" id="6339"/>
    <lineage>
        <taxon>Eukaryota</taxon>
        <taxon>Metazoa</taxon>
        <taxon>Ecdysozoa</taxon>
        <taxon>Nematoda</taxon>
        <taxon>Chromadorea</taxon>
        <taxon>Rhabditida</taxon>
        <taxon>Rhabditina</taxon>
        <taxon>Rhabditomorpha</taxon>
        <taxon>Strongyloidea</taxon>
        <taxon>Heligmosomidae</taxon>
        <taxon>Heligmosomoides</taxon>
    </lineage>
</organism>
<dbReference type="AlphaFoldDB" id="A0A183FF21"/>
<dbReference type="WBParaSite" id="HPBE_0000505001-mRNA-1">
    <property type="protein sequence ID" value="HPBE_0000505001-mRNA-1"/>
    <property type="gene ID" value="HPBE_0000505001"/>
</dbReference>
<feature type="compositionally biased region" description="Basic residues" evidence="1">
    <location>
        <begin position="106"/>
        <end position="117"/>
    </location>
</feature>
<sequence>MKPNKKETMEIEPSQRVVTVDGSDSSKRTVKGEAELLGNQEYFERMAEEVQESGDLLGLLDVSEMDEETLKELDEGPEEPGKHEPNQPVEEVADGRRKTNCTNQKGRCRARKRTFRV</sequence>
<reference evidence="4" key="2">
    <citation type="submission" date="2019-09" db="UniProtKB">
        <authorList>
            <consortium name="WormBaseParasite"/>
        </authorList>
    </citation>
    <scope>IDENTIFICATION</scope>
</reference>
<evidence type="ECO:0000256" key="1">
    <source>
        <dbReference type="SAM" id="MobiDB-lite"/>
    </source>
</evidence>
<name>A0A183FF21_HELPZ</name>